<dbReference type="InterPro" id="IPR042099">
    <property type="entry name" value="ANL_N_sf"/>
</dbReference>
<dbReference type="Proteomes" id="UP001218218">
    <property type="component" value="Unassembled WGS sequence"/>
</dbReference>
<accession>A0AAD7EQ59</accession>
<name>A0AAD7EQ59_9AGAR</name>
<dbReference type="SUPFAM" id="SSF56801">
    <property type="entry name" value="Acetyl-CoA synthetase-like"/>
    <property type="match status" value="1"/>
</dbReference>
<organism evidence="1 2">
    <name type="scientific">Mycena albidolilacea</name>
    <dbReference type="NCBI Taxonomy" id="1033008"/>
    <lineage>
        <taxon>Eukaryota</taxon>
        <taxon>Fungi</taxon>
        <taxon>Dikarya</taxon>
        <taxon>Basidiomycota</taxon>
        <taxon>Agaricomycotina</taxon>
        <taxon>Agaricomycetes</taxon>
        <taxon>Agaricomycetidae</taxon>
        <taxon>Agaricales</taxon>
        <taxon>Marasmiineae</taxon>
        <taxon>Mycenaceae</taxon>
        <taxon>Mycena</taxon>
    </lineage>
</organism>
<keyword evidence="2" id="KW-1185">Reference proteome</keyword>
<reference evidence="1" key="1">
    <citation type="submission" date="2023-03" db="EMBL/GenBank/DDBJ databases">
        <title>Massive genome expansion in bonnet fungi (Mycena s.s.) driven by repeated elements and novel gene families across ecological guilds.</title>
        <authorList>
            <consortium name="Lawrence Berkeley National Laboratory"/>
            <person name="Harder C.B."/>
            <person name="Miyauchi S."/>
            <person name="Viragh M."/>
            <person name="Kuo A."/>
            <person name="Thoen E."/>
            <person name="Andreopoulos B."/>
            <person name="Lu D."/>
            <person name="Skrede I."/>
            <person name="Drula E."/>
            <person name="Henrissat B."/>
            <person name="Morin E."/>
            <person name="Kohler A."/>
            <person name="Barry K."/>
            <person name="LaButti K."/>
            <person name="Morin E."/>
            <person name="Salamov A."/>
            <person name="Lipzen A."/>
            <person name="Mereny Z."/>
            <person name="Hegedus B."/>
            <person name="Baldrian P."/>
            <person name="Stursova M."/>
            <person name="Weitz H."/>
            <person name="Taylor A."/>
            <person name="Grigoriev I.V."/>
            <person name="Nagy L.G."/>
            <person name="Martin F."/>
            <person name="Kauserud H."/>
        </authorList>
    </citation>
    <scope>NUCLEOTIDE SEQUENCE</scope>
    <source>
        <strain evidence="1">CBHHK002</strain>
    </source>
</reference>
<evidence type="ECO:0000313" key="2">
    <source>
        <dbReference type="Proteomes" id="UP001218218"/>
    </source>
</evidence>
<dbReference type="Gene3D" id="3.40.50.12780">
    <property type="entry name" value="N-terminal domain of ligase-like"/>
    <property type="match status" value="1"/>
</dbReference>
<proteinExistence type="predicted"/>
<protein>
    <recommendedName>
        <fullName evidence="3">AMP-dependent synthetase/ligase domain-containing protein</fullName>
    </recommendedName>
</protein>
<gene>
    <name evidence="1" type="ORF">DFH08DRAFT_962157</name>
</gene>
<sequence>MPTYTPVPVDGSLSILQIFEFQATMNPHHPLFRYESASARDGFENIAWPQATTSAHPPVVGILAATGSILYASLIFCAVRAGCTVFPLSTRNSDVAILHLIAESGIKYLLISQDSHMLDIARKANALLDARNIKIEILPIPTYEDISDNQRTDLDALLPLQAISDERVLVIEHSSGKHNP</sequence>
<dbReference type="EMBL" id="JARIHO010000022">
    <property type="protein sequence ID" value="KAJ7344017.1"/>
    <property type="molecule type" value="Genomic_DNA"/>
</dbReference>
<evidence type="ECO:0008006" key="3">
    <source>
        <dbReference type="Google" id="ProtNLM"/>
    </source>
</evidence>
<comment type="caution">
    <text evidence="1">The sequence shown here is derived from an EMBL/GenBank/DDBJ whole genome shotgun (WGS) entry which is preliminary data.</text>
</comment>
<dbReference type="AlphaFoldDB" id="A0AAD7EQ59"/>
<evidence type="ECO:0000313" key="1">
    <source>
        <dbReference type="EMBL" id="KAJ7344017.1"/>
    </source>
</evidence>